<dbReference type="EMBL" id="FWXD01000006">
    <property type="protein sequence ID" value="SMC21747.1"/>
    <property type="molecule type" value="Genomic_DNA"/>
</dbReference>
<evidence type="ECO:0000256" key="2">
    <source>
        <dbReference type="ARBA" id="ARBA00009695"/>
    </source>
</evidence>
<evidence type="ECO:0000313" key="9">
    <source>
        <dbReference type="EMBL" id="SMC21747.1"/>
    </source>
</evidence>
<dbReference type="Gene3D" id="1.10.10.10">
    <property type="entry name" value="Winged helix-like DNA-binding domain superfamily/Winged helix DNA-binding domain"/>
    <property type="match status" value="3"/>
</dbReference>
<evidence type="ECO:0000259" key="7">
    <source>
        <dbReference type="Pfam" id="PF21981"/>
    </source>
</evidence>
<dbReference type="Pfam" id="PF02631">
    <property type="entry name" value="RecX_HTH2"/>
    <property type="match status" value="1"/>
</dbReference>
<feature type="domain" description="RecX second three-helical" evidence="6">
    <location>
        <begin position="53"/>
        <end position="92"/>
    </location>
</feature>
<evidence type="ECO:0000259" key="6">
    <source>
        <dbReference type="Pfam" id="PF02631"/>
    </source>
</evidence>
<dbReference type="GO" id="GO:0005737">
    <property type="term" value="C:cytoplasm"/>
    <property type="evidence" value="ECO:0007669"/>
    <property type="project" value="UniProtKB-SubCell"/>
</dbReference>
<dbReference type="Pfam" id="PF21982">
    <property type="entry name" value="RecX_HTH1"/>
    <property type="match status" value="1"/>
</dbReference>
<proteinExistence type="inferred from homology"/>
<dbReference type="GO" id="GO:0006282">
    <property type="term" value="P:regulation of DNA repair"/>
    <property type="evidence" value="ECO:0007669"/>
    <property type="project" value="UniProtKB-UniRule"/>
</dbReference>
<feature type="domain" description="RecX third three-helical" evidence="7">
    <location>
        <begin position="98"/>
        <end position="142"/>
    </location>
</feature>
<reference evidence="9 10" key="1">
    <citation type="submission" date="2017-04" db="EMBL/GenBank/DDBJ databases">
        <authorList>
            <person name="Afonso C.L."/>
            <person name="Miller P.J."/>
            <person name="Scott M.A."/>
            <person name="Spackman E."/>
            <person name="Goraichik I."/>
            <person name="Dimitrov K.M."/>
            <person name="Suarez D.L."/>
            <person name="Swayne D.E."/>
        </authorList>
    </citation>
    <scope>NUCLEOTIDE SEQUENCE [LARGE SCALE GENOMIC DNA]</scope>
    <source>
        <strain evidence="9 10">DSM 23236</strain>
    </source>
</reference>
<name>A0A1W1XCX6_9NEIS</name>
<evidence type="ECO:0000256" key="4">
    <source>
        <dbReference type="ARBA" id="ARBA00022490"/>
    </source>
</evidence>
<comment type="subcellular location">
    <subcellularLocation>
        <location evidence="1 5">Cytoplasm</location>
    </subcellularLocation>
</comment>
<keyword evidence="10" id="KW-1185">Reference proteome</keyword>
<protein>
    <recommendedName>
        <fullName evidence="3 5">Regulatory protein RecX</fullName>
    </recommendedName>
</protein>
<dbReference type="PANTHER" id="PTHR33602">
    <property type="entry name" value="REGULATORY PROTEIN RECX FAMILY PROTEIN"/>
    <property type="match status" value="1"/>
</dbReference>
<dbReference type="Pfam" id="PF21981">
    <property type="entry name" value="RecX_HTH3"/>
    <property type="match status" value="1"/>
</dbReference>
<dbReference type="InterPro" id="IPR053925">
    <property type="entry name" value="RecX_HTH_3rd"/>
</dbReference>
<dbReference type="AlphaFoldDB" id="A0A1W1XCX6"/>
<dbReference type="HAMAP" id="MF_01114">
    <property type="entry name" value="RecX"/>
    <property type="match status" value="1"/>
</dbReference>
<sequence length="150" mass="17210">MSALRSKALQLLAKREYSRSELRRKLAARLDEDTPPETLDQLLDDFATRGWLSDSRFAEQWVRTRAARYGGNRLRAELRQRGVADTDISDALGEVEQDEFSRAQHVWQRKFASPPQDAAERARQLRFLAARGFSLDVIYRVVGGETPDMD</sequence>
<evidence type="ECO:0000259" key="8">
    <source>
        <dbReference type="Pfam" id="PF21982"/>
    </source>
</evidence>
<keyword evidence="4 5" id="KW-0963">Cytoplasm</keyword>
<evidence type="ECO:0000313" key="10">
    <source>
        <dbReference type="Proteomes" id="UP000192761"/>
    </source>
</evidence>
<evidence type="ECO:0000256" key="3">
    <source>
        <dbReference type="ARBA" id="ARBA00018111"/>
    </source>
</evidence>
<evidence type="ECO:0000256" key="1">
    <source>
        <dbReference type="ARBA" id="ARBA00004496"/>
    </source>
</evidence>
<evidence type="ECO:0000256" key="5">
    <source>
        <dbReference type="HAMAP-Rule" id="MF_01114"/>
    </source>
</evidence>
<comment type="function">
    <text evidence="5">Modulates RecA activity.</text>
</comment>
<dbReference type="Proteomes" id="UP000192761">
    <property type="component" value="Unassembled WGS sequence"/>
</dbReference>
<dbReference type="InterPro" id="IPR053924">
    <property type="entry name" value="RecX_HTH_2nd"/>
</dbReference>
<dbReference type="InterPro" id="IPR036388">
    <property type="entry name" value="WH-like_DNA-bd_sf"/>
</dbReference>
<dbReference type="InterPro" id="IPR053926">
    <property type="entry name" value="RecX_HTH_1st"/>
</dbReference>
<dbReference type="STRING" id="1121001.SAMN02745857_01231"/>
<organism evidence="9 10">
    <name type="scientific">Andreprevotia lacus DSM 23236</name>
    <dbReference type="NCBI Taxonomy" id="1121001"/>
    <lineage>
        <taxon>Bacteria</taxon>
        <taxon>Pseudomonadati</taxon>
        <taxon>Pseudomonadota</taxon>
        <taxon>Betaproteobacteria</taxon>
        <taxon>Neisseriales</taxon>
        <taxon>Chitinibacteraceae</taxon>
        <taxon>Andreprevotia</taxon>
    </lineage>
</organism>
<dbReference type="RefSeq" id="WP_084089903.1">
    <property type="nucleotide sequence ID" value="NZ_FWXD01000006.1"/>
</dbReference>
<gene>
    <name evidence="5" type="primary">recX</name>
    <name evidence="9" type="ORF">SAMN02745857_01231</name>
</gene>
<dbReference type="OrthoDB" id="5295441at2"/>
<dbReference type="InterPro" id="IPR003783">
    <property type="entry name" value="Regulatory_RecX"/>
</dbReference>
<feature type="domain" description="RecX first three-helical" evidence="8">
    <location>
        <begin position="5"/>
        <end position="42"/>
    </location>
</feature>
<accession>A0A1W1XCX6</accession>
<dbReference type="PANTHER" id="PTHR33602:SF1">
    <property type="entry name" value="REGULATORY PROTEIN RECX FAMILY PROTEIN"/>
    <property type="match status" value="1"/>
</dbReference>
<dbReference type="NCBIfam" id="NF001055">
    <property type="entry name" value="PRK00117.2-5"/>
    <property type="match status" value="1"/>
</dbReference>
<comment type="similarity">
    <text evidence="2 5">Belongs to the RecX family.</text>
</comment>